<dbReference type="Proteomes" id="UP000276770">
    <property type="component" value="Unassembled WGS sequence"/>
</dbReference>
<evidence type="ECO:0000313" key="2">
    <source>
        <dbReference type="Proteomes" id="UP000276770"/>
    </source>
</evidence>
<evidence type="ECO:0000313" key="1">
    <source>
        <dbReference type="EMBL" id="RLQ93658.1"/>
    </source>
</evidence>
<reference evidence="1 2" key="1">
    <citation type="submission" date="2018-10" db="EMBL/GenBank/DDBJ databases">
        <title>Falsibacillus sp. genome draft.</title>
        <authorList>
            <person name="Shi S."/>
        </authorList>
    </citation>
    <scope>NUCLEOTIDE SEQUENCE [LARGE SCALE GENOMIC DNA]</scope>
    <source>
        <strain evidence="1 2">GY 10110</strain>
    </source>
</reference>
<dbReference type="EMBL" id="RCVZ01000013">
    <property type="protein sequence ID" value="RLQ93658.1"/>
    <property type="molecule type" value="Genomic_DNA"/>
</dbReference>
<keyword evidence="2" id="KW-1185">Reference proteome</keyword>
<proteinExistence type="predicted"/>
<accession>A0A3L7JS29</accession>
<sequence>MKKFGSILGGIALVIIILASISTIMSHVKFYSFEHNKKVTTETKVVNADELWHIIFPQSILAEKLDNSTKYSLIVKEMRKNFNELFDELNMIINSPDVKVKITYPITTYKDKDQTIRFVSGKAEILEVNENGQWKDFNGTWRDLYNSLNKR</sequence>
<protein>
    <submittedName>
        <fullName evidence="1">Uncharacterized protein</fullName>
    </submittedName>
</protein>
<dbReference type="OrthoDB" id="2887637at2"/>
<dbReference type="AlphaFoldDB" id="A0A3L7JS29"/>
<dbReference type="RefSeq" id="WP_121681828.1">
    <property type="nucleotide sequence ID" value="NZ_RCVZ01000013.1"/>
</dbReference>
<comment type="caution">
    <text evidence="1">The sequence shown here is derived from an EMBL/GenBank/DDBJ whole genome shotgun (WGS) entry which is preliminary data.</text>
</comment>
<organism evidence="1 2">
    <name type="scientific">Falsibacillus albus</name>
    <dbReference type="NCBI Taxonomy" id="2478915"/>
    <lineage>
        <taxon>Bacteria</taxon>
        <taxon>Bacillati</taxon>
        <taxon>Bacillota</taxon>
        <taxon>Bacilli</taxon>
        <taxon>Bacillales</taxon>
        <taxon>Bacillaceae</taxon>
        <taxon>Falsibacillus</taxon>
    </lineage>
</organism>
<name>A0A3L7JS29_9BACI</name>
<gene>
    <name evidence="1" type="ORF">D9X91_16890</name>
</gene>